<dbReference type="PANTHER" id="PTHR30024:SF47">
    <property type="entry name" value="TAURINE-BINDING PERIPLASMIC PROTEIN"/>
    <property type="match status" value="1"/>
</dbReference>
<reference evidence="6 7" key="1">
    <citation type="submission" date="2019-12" db="EMBL/GenBank/DDBJ databases">
        <authorList>
            <person name="Kun Z."/>
        </authorList>
    </citation>
    <scope>NUCLEOTIDE SEQUENCE [LARGE SCALE GENOMIC DNA]</scope>
    <source>
        <strain evidence="6 7">YIM 123512</strain>
    </source>
</reference>
<dbReference type="PANTHER" id="PTHR30024">
    <property type="entry name" value="ALIPHATIC SULFONATES-BINDING PROTEIN-RELATED"/>
    <property type="match status" value="1"/>
</dbReference>
<feature type="signal peptide" evidence="4">
    <location>
        <begin position="1"/>
        <end position="21"/>
    </location>
</feature>
<dbReference type="Gene3D" id="3.40.190.10">
    <property type="entry name" value="Periplasmic binding protein-like II"/>
    <property type="match status" value="2"/>
</dbReference>
<evidence type="ECO:0000256" key="1">
    <source>
        <dbReference type="ARBA" id="ARBA00004418"/>
    </source>
</evidence>
<comment type="caution">
    <text evidence="6">The sequence shown here is derived from an EMBL/GenBank/DDBJ whole genome shotgun (WGS) entry which is preliminary data.</text>
</comment>
<dbReference type="GO" id="GO:0042597">
    <property type="term" value="C:periplasmic space"/>
    <property type="evidence" value="ECO:0007669"/>
    <property type="project" value="UniProtKB-SubCell"/>
</dbReference>
<dbReference type="SUPFAM" id="SSF53850">
    <property type="entry name" value="Periplasmic binding protein-like II"/>
    <property type="match status" value="1"/>
</dbReference>
<dbReference type="PROSITE" id="PS51257">
    <property type="entry name" value="PROKAR_LIPOPROTEIN"/>
    <property type="match status" value="1"/>
</dbReference>
<dbReference type="AlphaFoldDB" id="A0A6L7EV48"/>
<proteinExistence type="inferred from homology"/>
<gene>
    <name evidence="6" type="ORF">GRQ65_13580</name>
</gene>
<keyword evidence="7" id="KW-1185">Reference proteome</keyword>
<feature type="domain" description="SsuA/THI5-like" evidence="5">
    <location>
        <begin position="47"/>
        <end position="253"/>
    </location>
</feature>
<dbReference type="RefSeq" id="WP_160878519.1">
    <property type="nucleotide sequence ID" value="NZ_WUEK01000008.1"/>
</dbReference>
<protein>
    <submittedName>
        <fullName evidence="6">ABC transporter substrate-binding protein</fullName>
    </submittedName>
</protein>
<evidence type="ECO:0000256" key="2">
    <source>
        <dbReference type="ARBA" id="ARBA00010742"/>
    </source>
</evidence>
<sequence length="325" mass="33978">MSARKALAYAAAAVVVSGGLAACGGDEGGSGGGGLRPVVTIATGVDPSYSPIYVAKEKGFFEDHGVDVEYVTTEGGPAPTQALIAGQAQMATQSDATTLTLMGANPGLRALASFEESSTYIKVVLGKGITDPSQITKMAAVPGVATLATVRYLESVGVDPDDVELVSATPPDVPTLMQRGDVDGTVIYEPWASRAAEESGGEIVGSIGDFDFSYSQWMVTDETWLADNEEAAAGVLAAIAEADEFIVDDPEEAAEITEDAIKVPADQTTTIFQDLEFTVRGITDADVTQAKDSAQFFVDSGAVESLPDFDTQLLLGWYEEHEKDN</sequence>
<feature type="chain" id="PRO_5038554793" evidence="4">
    <location>
        <begin position="22"/>
        <end position="325"/>
    </location>
</feature>
<comment type="subcellular location">
    <subcellularLocation>
        <location evidence="1">Periplasm</location>
    </subcellularLocation>
</comment>
<comment type="similarity">
    <text evidence="2">Belongs to the bacterial solute-binding protein SsuA/TauA family.</text>
</comment>
<organism evidence="6 7">
    <name type="scientific">Nocardioides flavescens</name>
    <dbReference type="NCBI Taxonomy" id="2691959"/>
    <lineage>
        <taxon>Bacteria</taxon>
        <taxon>Bacillati</taxon>
        <taxon>Actinomycetota</taxon>
        <taxon>Actinomycetes</taxon>
        <taxon>Propionibacteriales</taxon>
        <taxon>Nocardioidaceae</taxon>
        <taxon>Nocardioides</taxon>
    </lineage>
</organism>
<dbReference type="CDD" id="cd01008">
    <property type="entry name" value="PBP2_NrtA_SsuA_CpmA_like"/>
    <property type="match status" value="1"/>
</dbReference>
<evidence type="ECO:0000256" key="4">
    <source>
        <dbReference type="SAM" id="SignalP"/>
    </source>
</evidence>
<dbReference type="Proteomes" id="UP000473325">
    <property type="component" value="Unassembled WGS sequence"/>
</dbReference>
<dbReference type="Pfam" id="PF09084">
    <property type="entry name" value="NMT1"/>
    <property type="match status" value="1"/>
</dbReference>
<accession>A0A6L7EV48</accession>
<evidence type="ECO:0000259" key="5">
    <source>
        <dbReference type="Pfam" id="PF09084"/>
    </source>
</evidence>
<dbReference type="EMBL" id="WUEK01000008">
    <property type="protein sequence ID" value="MXG90580.1"/>
    <property type="molecule type" value="Genomic_DNA"/>
</dbReference>
<evidence type="ECO:0000313" key="6">
    <source>
        <dbReference type="EMBL" id="MXG90580.1"/>
    </source>
</evidence>
<dbReference type="InterPro" id="IPR015168">
    <property type="entry name" value="SsuA/THI5"/>
</dbReference>
<evidence type="ECO:0000313" key="7">
    <source>
        <dbReference type="Proteomes" id="UP000473325"/>
    </source>
</evidence>
<name>A0A6L7EV48_9ACTN</name>
<keyword evidence="3 4" id="KW-0732">Signal</keyword>
<evidence type="ECO:0000256" key="3">
    <source>
        <dbReference type="ARBA" id="ARBA00022729"/>
    </source>
</evidence>